<evidence type="ECO:0000313" key="1">
    <source>
        <dbReference type="EMBL" id="MPM24566.1"/>
    </source>
</evidence>
<organism evidence="1">
    <name type="scientific">bioreactor metagenome</name>
    <dbReference type="NCBI Taxonomy" id="1076179"/>
    <lineage>
        <taxon>unclassified sequences</taxon>
        <taxon>metagenomes</taxon>
        <taxon>ecological metagenomes</taxon>
    </lineage>
</organism>
<name>A0A644Y7M4_9ZZZZ</name>
<sequence>MALAELKVRSCFLQAHWFMEVVGNEGNGRVDDMVVDSTRKGYELADRTLPAAKLFDILILFLDFLHQGSQGFLKLLVIDRLEQIVEHPQADRLLHVVEIGMAGKDYGMVDWAVAEHGKPVLGRKADVGDDDVGFGALDQLFTFEPIACGSHEIQPQQLPADGRDNLLTDDLLVLHEYNRIAHLSLPLSPWSSGKEIRTCVPFPGCEVMENVIFLPYLRASLL</sequence>
<dbReference type="EMBL" id="VSSQ01004291">
    <property type="protein sequence ID" value="MPM24566.1"/>
    <property type="molecule type" value="Genomic_DNA"/>
</dbReference>
<comment type="caution">
    <text evidence="1">The sequence shown here is derived from an EMBL/GenBank/DDBJ whole genome shotgun (WGS) entry which is preliminary data.</text>
</comment>
<dbReference type="AlphaFoldDB" id="A0A644Y7M4"/>
<proteinExistence type="predicted"/>
<reference evidence="1" key="1">
    <citation type="submission" date="2019-08" db="EMBL/GenBank/DDBJ databases">
        <authorList>
            <person name="Kucharzyk K."/>
            <person name="Murdoch R.W."/>
            <person name="Higgins S."/>
            <person name="Loffler F."/>
        </authorList>
    </citation>
    <scope>NUCLEOTIDE SEQUENCE</scope>
</reference>
<gene>
    <name evidence="1" type="ORF">SDC9_71049</name>
</gene>
<accession>A0A644Y7M4</accession>
<protein>
    <submittedName>
        <fullName evidence="1">Uncharacterized protein</fullName>
    </submittedName>
</protein>